<keyword evidence="1" id="KW-0238">DNA-binding</keyword>
<dbReference type="InterPro" id="IPR050807">
    <property type="entry name" value="TransReg_Diox_bact_type"/>
</dbReference>
<dbReference type="Proteomes" id="UP000323632">
    <property type="component" value="Unassembled WGS sequence"/>
</dbReference>
<sequence>MNISEKLAPKLRMLREVHNYTQDYVASILDISPNTYSLMEKGQATFSIDRIEKLAQLYKMDIGDFLRINDQTIIHHITHSNGICSENVNIHHNGLADEERQMYKDTIARLEEQNNKLMILIDKLSDRLS</sequence>
<dbReference type="AlphaFoldDB" id="A0A5M6CMI2"/>
<evidence type="ECO:0000256" key="1">
    <source>
        <dbReference type="ARBA" id="ARBA00023125"/>
    </source>
</evidence>
<feature type="domain" description="HTH cro/C1-type" evidence="3">
    <location>
        <begin position="11"/>
        <end position="65"/>
    </location>
</feature>
<evidence type="ECO:0000313" key="5">
    <source>
        <dbReference type="Proteomes" id="UP000323632"/>
    </source>
</evidence>
<dbReference type="Pfam" id="PF01381">
    <property type="entry name" value="HTH_3"/>
    <property type="match status" value="1"/>
</dbReference>
<name>A0A5M6CMI2_9BACT</name>
<dbReference type="PANTHER" id="PTHR46797:SF1">
    <property type="entry name" value="METHYLPHOSPHONATE SYNTHASE"/>
    <property type="match status" value="1"/>
</dbReference>
<dbReference type="EMBL" id="VWSH01000001">
    <property type="protein sequence ID" value="KAA5536227.1"/>
    <property type="molecule type" value="Genomic_DNA"/>
</dbReference>
<dbReference type="PROSITE" id="PS50943">
    <property type="entry name" value="HTH_CROC1"/>
    <property type="match status" value="1"/>
</dbReference>
<dbReference type="GO" id="GO:0005829">
    <property type="term" value="C:cytosol"/>
    <property type="evidence" value="ECO:0007669"/>
    <property type="project" value="TreeGrafter"/>
</dbReference>
<dbReference type="InterPro" id="IPR010982">
    <property type="entry name" value="Lambda_DNA-bd_dom_sf"/>
</dbReference>
<keyword evidence="5" id="KW-1185">Reference proteome</keyword>
<keyword evidence="2" id="KW-0175">Coiled coil</keyword>
<comment type="caution">
    <text evidence="4">The sequence shown here is derived from an EMBL/GenBank/DDBJ whole genome shotgun (WGS) entry which is preliminary data.</text>
</comment>
<reference evidence="4 5" key="1">
    <citation type="submission" date="2019-09" db="EMBL/GenBank/DDBJ databases">
        <title>Genome sequence and assembly of Taibaiella sp.</title>
        <authorList>
            <person name="Chhetri G."/>
        </authorList>
    </citation>
    <scope>NUCLEOTIDE SEQUENCE [LARGE SCALE GENOMIC DNA]</scope>
    <source>
        <strain evidence="4 5">KVB11</strain>
    </source>
</reference>
<dbReference type="PANTHER" id="PTHR46797">
    <property type="entry name" value="HTH-TYPE TRANSCRIPTIONAL REGULATOR"/>
    <property type="match status" value="1"/>
</dbReference>
<dbReference type="RefSeq" id="WP_150030800.1">
    <property type="nucleotide sequence ID" value="NZ_VWSH01000001.1"/>
</dbReference>
<dbReference type="SMART" id="SM00530">
    <property type="entry name" value="HTH_XRE"/>
    <property type="match status" value="1"/>
</dbReference>
<dbReference type="SUPFAM" id="SSF47413">
    <property type="entry name" value="lambda repressor-like DNA-binding domains"/>
    <property type="match status" value="1"/>
</dbReference>
<evidence type="ECO:0000313" key="4">
    <source>
        <dbReference type="EMBL" id="KAA5536227.1"/>
    </source>
</evidence>
<dbReference type="GO" id="GO:0003677">
    <property type="term" value="F:DNA binding"/>
    <property type="evidence" value="ECO:0007669"/>
    <property type="project" value="UniProtKB-KW"/>
</dbReference>
<proteinExistence type="predicted"/>
<dbReference type="Gene3D" id="1.10.260.40">
    <property type="entry name" value="lambda repressor-like DNA-binding domains"/>
    <property type="match status" value="1"/>
</dbReference>
<protein>
    <submittedName>
        <fullName evidence="4">Helix-turn-helix domain-containing protein</fullName>
    </submittedName>
</protein>
<evidence type="ECO:0000259" key="3">
    <source>
        <dbReference type="PROSITE" id="PS50943"/>
    </source>
</evidence>
<dbReference type="GO" id="GO:0003700">
    <property type="term" value="F:DNA-binding transcription factor activity"/>
    <property type="evidence" value="ECO:0007669"/>
    <property type="project" value="TreeGrafter"/>
</dbReference>
<dbReference type="CDD" id="cd00093">
    <property type="entry name" value="HTH_XRE"/>
    <property type="match status" value="1"/>
</dbReference>
<gene>
    <name evidence="4" type="ORF">F0919_00750</name>
</gene>
<dbReference type="InterPro" id="IPR001387">
    <property type="entry name" value="Cro/C1-type_HTH"/>
</dbReference>
<organism evidence="4 5">
    <name type="scientific">Taibaiella lutea</name>
    <dbReference type="NCBI Taxonomy" id="2608001"/>
    <lineage>
        <taxon>Bacteria</taxon>
        <taxon>Pseudomonadati</taxon>
        <taxon>Bacteroidota</taxon>
        <taxon>Chitinophagia</taxon>
        <taxon>Chitinophagales</taxon>
        <taxon>Chitinophagaceae</taxon>
        <taxon>Taibaiella</taxon>
    </lineage>
</organism>
<evidence type="ECO:0000256" key="2">
    <source>
        <dbReference type="SAM" id="Coils"/>
    </source>
</evidence>
<accession>A0A5M6CMI2</accession>
<feature type="coiled-coil region" evidence="2">
    <location>
        <begin position="93"/>
        <end position="127"/>
    </location>
</feature>